<feature type="transmembrane region" description="Helical" evidence="1">
    <location>
        <begin position="55"/>
        <end position="80"/>
    </location>
</feature>
<dbReference type="InterPro" id="IPR015315">
    <property type="entry name" value="DUF1963"/>
</dbReference>
<dbReference type="Gene3D" id="2.30.320.10">
    <property type="entry name" value="YwqG-like"/>
    <property type="match status" value="1"/>
</dbReference>
<accession>A0A4P7W4L3</accession>
<sequence>MIRKTRNILHRREEIEKIYNTPANLRLKHIAIGVICVAIILMGIAAILIDDISDTMLLVMRGCAGLCAILFVIIVGILTYRVNNTYIKSSTQSNLIKNAKIMDKLELTRKIAEELNEEIGLTTIFIYPNKDKEITLTSSKFGGLPYWDDSLPYPTDNKGNKLKLLAQFNLGEIAEACHSCGGLLPESGMLQFFILPEEDCFYGSDLDDYTNNNLFRVIYHPSINPEITVEDIRDLNIPEALSLENDYEPISGEIGLDFNIKKKAILGQSDFKDKFIEKAGTYGWQIDDENGTITDLDDCLEEDVYSELFDCSYIDENCLLGYPVFTQYDPRTDDEQYAGYDTQLFQMTTSDDEDESDFKAMWGDMGIAHFFINRDKLIKKDFSDIMYYWDCY</sequence>
<keyword evidence="1" id="KW-0472">Membrane</keyword>
<feature type="transmembrane region" description="Helical" evidence="1">
    <location>
        <begin position="30"/>
        <end position="49"/>
    </location>
</feature>
<reference evidence="3" key="1">
    <citation type="submission" date="2019-02" db="EMBL/GenBank/DDBJ databases">
        <title>Isolation and identification of novel species under the genus Muribaculum.</title>
        <authorList>
            <person name="Miyake S."/>
            <person name="Ding Y."/>
            <person name="Low A."/>
            <person name="Soh M."/>
            <person name="Seedorf H."/>
        </authorList>
    </citation>
    <scope>NUCLEOTIDE SEQUENCE [LARGE SCALE GENOMIC DNA]</scope>
    <source>
        <strain evidence="3">H5</strain>
    </source>
</reference>
<dbReference type="PANTHER" id="PTHR36436">
    <property type="entry name" value="SLL5081 PROTEIN"/>
    <property type="match status" value="1"/>
</dbReference>
<dbReference type="RefSeq" id="WP_136416058.1">
    <property type="nucleotide sequence ID" value="NZ_CBFGAE010000030.1"/>
</dbReference>
<dbReference type="KEGG" id="ddb:E7747_11420"/>
<name>A0A4P7W4L3_9BACT</name>
<organism evidence="2 3">
    <name type="scientific">Duncaniella dubosii</name>
    <dbReference type="NCBI Taxonomy" id="2518971"/>
    <lineage>
        <taxon>Bacteria</taxon>
        <taxon>Pseudomonadati</taxon>
        <taxon>Bacteroidota</taxon>
        <taxon>Bacteroidia</taxon>
        <taxon>Bacteroidales</taxon>
        <taxon>Muribaculaceae</taxon>
        <taxon>Duncaniella</taxon>
    </lineage>
</organism>
<dbReference type="Pfam" id="PF09234">
    <property type="entry name" value="DUF1963"/>
    <property type="match status" value="1"/>
</dbReference>
<evidence type="ECO:0000313" key="2">
    <source>
        <dbReference type="EMBL" id="QCD42842.1"/>
    </source>
</evidence>
<dbReference type="AlphaFoldDB" id="A0A4P7W4L3"/>
<evidence type="ECO:0000256" key="1">
    <source>
        <dbReference type="SAM" id="Phobius"/>
    </source>
</evidence>
<gene>
    <name evidence="2" type="ORF">E7747_11420</name>
</gene>
<proteinExistence type="predicted"/>
<protein>
    <submittedName>
        <fullName evidence="2">DUF1963 domain-containing protein</fullName>
    </submittedName>
</protein>
<dbReference type="InterPro" id="IPR035948">
    <property type="entry name" value="YwqG-like_sf"/>
</dbReference>
<evidence type="ECO:0000313" key="3">
    <source>
        <dbReference type="Proteomes" id="UP000297149"/>
    </source>
</evidence>
<keyword evidence="1" id="KW-0812">Transmembrane</keyword>
<dbReference type="EMBL" id="CP039396">
    <property type="protein sequence ID" value="QCD42842.1"/>
    <property type="molecule type" value="Genomic_DNA"/>
</dbReference>
<dbReference type="SUPFAM" id="SSF103032">
    <property type="entry name" value="Hypothetical protein YwqG"/>
    <property type="match status" value="1"/>
</dbReference>
<dbReference type="PANTHER" id="PTHR36436:SF6">
    <property type="entry name" value="SLL5081 PROTEIN"/>
    <property type="match status" value="1"/>
</dbReference>
<keyword evidence="3" id="KW-1185">Reference proteome</keyword>
<dbReference type="Proteomes" id="UP000297149">
    <property type="component" value="Chromosome"/>
</dbReference>
<keyword evidence="1" id="KW-1133">Transmembrane helix</keyword>